<dbReference type="PROSITE" id="PS00028">
    <property type="entry name" value="ZINC_FINGER_C2H2_1"/>
    <property type="match status" value="1"/>
</dbReference>
<evidence type="ECO:0000256" key="1">
    <source>
        <dbReference type="SAM" id="MobiDB-lite"/>
    </source>
</evidence>
<evidence type="ECO:0000313" key="4">
    <source>
        <dbReference type="Proteomes" id="UP001362999"/>
    </source>
</evidence>
<sequence length="148" mass="17322">MLLECTECHLPYYDYADLEEHYEFTHPKLYRASRKLHVRIVKRIFNHHQKTYRCKNCYMPFPHPDLRDSHFELEECDPDFDFDECRSEQGESSSSPCKHGPDCESHTRRRGSLDSLFQTFAKVHSGLKSKSRRNSDASETSDGDSVSA</sequence>
<organism evidence="3 4">
    <name type="scientific">Favolaschia claudopus</name>
    <dbReference type="NCBI Taxonomy" id="2862362"/>
    <lineage>
        <taxon>Eukaryota</taxon>
        <taxon>Fungi</taxon>
        <taxon>Dikarya</taxon>
        <taxon>Basidiomycota</taxon>
        <taxon>Agaricomycotina</taxon>
        <taxon>Agaricomycetes</taxon>
        <taxon>Agaricomycetidae</taxon>
        <taxon>Agaricales</taxon>
        <taxon>Marasmiineae</taxon>
        <taxon>Mycenaceae</taxon>
        <taxon>Favolaschia</taxon>
    </lineage>
</organism>
<reference evidence="3 4" key="1">
    <citation type="journal article" date="2024" name="J Genomics">
        <title>Draft genome sequencing and assembly of Favolaschia claudopus CIRM-BRFM 2984 isolated from oak limbs.</title>
        <authorList>
            <person name="Navarro D."/>
            <person name="Drula E."/>
            <person name="Chaduli D."/>
            <person name="Cazenave R."/>
            <person name="Ahrendt S."/>
            <person name="Wang J."/>
            <person name="Lipzen A."/>
            <person name="Daum C."/>
            <person name="Barry K."/>
            <person name="Grigoriev I.V."/>
            <person name="Favel A."/>
            <person name="Rosso M.N."/>
            <person name="Martin F."/>
        </authorList>
    </citation>
    <scope>NUCLEOTIDE SEQUENCE [LARGE SCALE GENOMIC DNA]</scope>
    <source>
        <strain evidence="3 4">CIRM-BRFM 2984</strain>
    </source>
</reference>
<evidence type="ECO:0000259" key="2">
    <source>
        <dbReference type="PROSITE" id="PS00028"/>
    </source>
</evidence>
<feature type="region of interest" description="Disordered" evidence="1">
    <location>
        <begin position="86"/>
        <end position="109"/>
    </location>
</feature>
<feature type="compositionally biased region" description="Polar residues" evidence="1">
    <location>
        <begin position="137"/>
        <end position="148"/>
    </location>
</feature>
<dbReference type="InterPro" id="IPR013087">
    <property type="entry name" value="Znf_C2H2_type"/>
</dbReference>
<gene>
    <name evidence="3" type="ORF">R3P38DRAFT_2647007</name>
</gene>
<accession>A0AAW0ABF8</accession>
<keyword evidence="4" id="KW-1185">Reference proteome</keyword>
<dbReference type="AlphaFoldDB" id="A0AAW0ABF8"/>
<feature type="domain" description="C2H2-type" evidence="2">
    <location>
        <begin position="5"/>
        <end position="26"/>
    </location>
</feature>
<proteinExistence type="predicted"/>
<comment type="caution">
    <text evidence="3">The sequence shown here is derived from an EMBL/GenBank/DDBJ whole genome shotgun (WGS) entry which is preliminary data.</text>
</comment>
<feature type="region of interest" description="Disordered" evidence="1">
    <location>
        <begin position="125"/>
        <end position="148"/>
    </location>
</feature>
<dbReference type="Proteomes" id="UP001362999">
    <property type="component" value="Unassembled WGS sequence"/>
</dbReference>
<protein>
    <recommendedName>
        <fullName evidence="2">C2H2-type domain-containing protein</fullName>
    </recommendedName>
</protein>
<name>A0AAW0ABF8_9AGAR</name>
<evidence type="ECO:0000313" key="3">
    <source>
        <dbReference type="EMBL" id="KAK7006347.1"/>
    </source>
</evidence>
<dbReference type="EMBL" id="JAWWNJ010000076">
    <property type="protein sequence ID" value="KAK7006347.1"/>
    <property type="molecule type" value="Genomic_DNA"/>
</dbReference>